<dbReference type="OrthoDB" id="175242at2"/>
<name>A0A5C5V5J6_9BACT</name>
<feature type="domain" description="Cytochrome c" evidence="6">
    <location>
        <begin position="29"/>
        <end position="137"/>
    </location>
</feature>
<keyword evidence="1 4" id="KW-0349">Heme</keyword>
<dbReference type="GO" id="GO:0009055">
    <property type="term" value="F:electron transfer activity"/>
    <property type="evidence" value="ECO:0007669"/>
    <property type="project" value="InterPro"/>
</dbReference>
<protein>
    <submittedName>
        <fullName evidence="8">PA14 domain protein</fullName>
    </submittedName>
</protein>
<evidence type="ECO:0000256" key="3">
    <source>
        <dbReference type="ARBA" id="ARBA00023004"/>
    </source>
</evidence>
<comment type="caution">
    <text evidence="8">The sequence shown here is derived from an EMBL/GenBank/DDBJ whole genome shotgun (WGS) entry which is preliminary data.</text>
</comment>
<sequence length="772" mass="86097" precursor="true">MRLPASSPGGAVIVLAALLVTQLACGVGATPPDGAAIYAERCAACHGDKGQGTDIYEIPLAGDLPVSRLSEVISDTMPEGEPELCTGAEAEAAARYVYDTFYSPIAQARLRPPRVALSRLTARQHRQTLIDLAQSFSWRGKEDGSRGLTAEFFEGHRPNGDRRKAERVDARVDFALIDSGLFSKEFLFPPEDKSLDPIPRARKHSVVMLWRGGVRAPETGPYEFIVQTNAGFTLHLNDRDEPLIDGRVKSGDADGGRARINLVEGRVYHVRLEVTRVFEEDVYVRLRWKTPTGVEQLIPTQMLTPHDQPELLILDTALPADDQSEGFVRGANVSAQWEEATTRLALEAADKLIEELPGRLKLSGDPQHDRALVRTFCLDFADRAFRRPLTDEQRRRCVDAYFDTDARWRQAAKLSLLTTLKSPYFLYPELGAAGPESDWRVASRLALSLWDSTPDETLSLLARKGEIHSLAQALEQAHWMLGDPRSEAKLVQFFRNWLEMNLPEPIRRDPDVFAGFDEHVADDLRTSLELFVTDVLRSEASDFRQLFLSNQIYLNDRLASFLGAEPPGDDGFQQVSFEPEHRAGVVTHPFVVANHSYFRETSPIHRGVFLARHILGRALRPPPVAVAPTAPDLHPGMTTRERVALQTSPPECQHCHVMINDLGFSLEQFDAVGRLREAEHGKPIDPSGGYVTTEGHEHEFRHARELAHFLADSRDVQRAFVIQLFEHLSKQPVMAYGADTPDQLMEIFKSGDFSIRSLAAEMAAIIATHDAN</sequence>
<proteinExistence type="predicted"/>
<evidence type="ECO:0000256" key="4">
    <source>
        <dbReference type="PROSITE-ProRule" id="PRU00433"/>
    </source>
</evidence>
<dbReference type="InterPro" id="IPR013039">
    <property type="entry name" value="DUF1588"/>
</dbReference>
<dbReference type="PROSITE" id="PS51820">
    <property type="entry name" value="PA14"/>
    <property type="match status" value="1"/>
</dbReference>
<reference evidence="8 9" key="1">
    <citation type="submission" date="2019-02" db="EMBL/GenBank/DDBJ databases">
        <title>Deep-cultivation of Planctomycetes and their phenomic and genomic characterization uncovers novel biology.</title>
        <authorList>
            <person name="Wiegand S."/>
            <person name="Jogler M."/>
            <person name="Boedeker C."/>
            <person name="Pinto D."/>
            <person name="Vollmers J."/>
            <person name="Rivas-Marin E."/>
            <person name="Kohn T."/>
            <person name="Peeters S.H."/>
            <person name="Heuer A."/>
            <person name="Rast P."/>
            <person name="Oberbeckmann S."/>
            <person name="Bunk B."/>
            <person name="Jeske O."/>
            <person name="Meyerdierks A."/>
            <person name="Storesund J.E."/>
            <person name="Kallscheuer N."/>
            <person name="Luecker S."/>
            <person name="Lage O.M."/>
            <person name="Pohl T."/>
            <person name="Merkel B.J."/>
            <person name="Hornburger P."/>
            <person name="Mueller R.-W."/>
            <person name="Bruemmer F."/>
            <person name="Labrenz M."/>
            <person name="Spormann A.M."/>
            <person name="Op Den Camp H."/>
            <person name="Overmann J."/>
            <person name="Amann R."/>
            <person name="Jetten M.S.M."/>
            <person name="Mascher T."/>
            <person name="Medema M.H."/>
            <person name="Devos D.P."/>
            <person name="Kaster A.-K."/>
            <person name="Ovreas L."/>
            <person name="Rohde M."/>
            <person name="Galperin M.Y."/>
            <person name="Jogler C."/>
        </authorList>
    </citation>
    <scope>NUCLEOTIDE SEQUENCE [LARGE SCALE GENOMIC DNA]</scope>
    <source>
        <strain evidence="8 9">KOR34</strain>
    </source>
</reference>
<dbReference type="Pfam" id="PF13442">
    <property type="entry name" value="Cytochrome_CBB3"/>
    <property type="match status" value="1"/>
</dbReference>
<keyword evidence="3 4" id="KW-0408">Iron</keyword>
<keyword evidence="2 4" id="KW-0479">Metal-binding</keyword>
<dbReference type="Pfam" id="PF07627">
    <property type="entry name" value="PSCyt3"/>
    <property type="match status" value="1"/>
</dbReference>
<accession>A0A5C5V5J6</accession>
<dbReference type="GO" id="GO:0020037">
    <property type="term" value="F:heme binding"/>
    <property type="evidence" value="ECO:0007669"/>
    <property type="project" value="InterPro"/>
</dbReference>
<dbReference type="Pfam" id="PF07637">
    <property type="entry name" value="PSD5"/>
    <property type="match status" value="1"/>
</dbReference>
<dbReference type="Gene3D" id="3.90.182.10">
    <property type="entry name" value="Toxin - Anthrax Protective Antigen,domain 1"/>
    <property type="match status" value="1"/>
</dbReference>
<dbReference type="InterPro" id="IPR009056">
    <property type="entry name" value="Cyt_c-like_dom"/>
</dbReference>
<feature type="chain" id="PRO_5023007157" evidence="5">
    <location>
        <begin position="30"/>
        <end position="772"/>
    </location>
</feature>
<keyword evidence="9" id="KW-1185">Reference proteome</keyword>
<evidence type="ECO:0000256" key="2">
    <source>
        <dbReference type="ARBA" id="ARBA00022723"/>
    </source>
</evidence>
<dbReference type="InterPro" id="IPR013042">
    <property type="entry name" value="DUF1592"/>
</dbReference>
<dbReference type="PROSITE" id="PS51007">
    <property type="entry name" value="CYTC"/>
    <property type="match status" value="1"/>
</dbReference>
<evidence type="ECO:0000313" key="9">
    <source>
        <dbReference type="Proteomes" id="UP000316714"/>
    </source>
</evidence>
<dbReference type="SMART" id="SM00758">
    <property type="entry name" value="PA14"/>
    <property type="match status" value="1"/>
</dbReference>
<dbReference type="GO" id="GO:0046872">
    <property type="term" value="F:metal ion binding"/>
    <property type="evidence" value="ECO:0007669"/>
    <property type="project" value="UniProtKB-KW"/>
</dbReference>
<dbReference type="InterPro" id="IPR037524">
    <property type="entry name" value="PA14/GLEYA"/>
</dbReference>
<organism evidence="8 9">
    <name type="scientific">Posidoniimonas corsicana</name>
    <dbReference type="NCBI Taxonomy" id="1938618"/>
    <lineage>
        <taxon>Bacteria</taxon>
        <taxon>Pseudomonadati</taxon>
        <taxon>Planctomycetota</taxon>
        <taxon>Planctomycetia</taxon>
        <taxon>Pirellulales</taxon>
        <taxon>Lacipirellulaceae</taxon>
        <taxon>Posidoniimonas</taxon>
    </lineage>
</organism>
<dbReference type="SUPFAM" id="SSF46626">
    <property type="entry name" value="Cytochrome c"/>
    <property type="match status" value="1"/>
</dbReference>
<feature type="signal peptide" evidence="5">
    <location>
        <begin position="1"/>
        <end position="29"/>
    </location>
</feature>
<keyword evidence="5" id="KW-0732">Signal</keyword>
<dbReference type="Pfam" id="PF07691">
    <property type="entry name" value="PA14"/>
    <property type="match status" value="1"/>
</dbReference>
<dbReference type="EMBL" id="SIHJ01000002">
    <property type="protein sequence ID" value="TWT33581.1"/>
    <property type="molecule type" value="Genomic_DNA"/>
</dbReference>
<feature type="domain" description="PA14" evidence="7">
    <location>
        <begin position="143"/>
        <end position="302"/>
    </location>
</feature>
<dbReference type="Pfam" id="PF07631">
    <property type="entry name" value="PSD4"/>
    <property type="match status" value="1"/>
</dbReference>
<evidence type="ECO:0000259" key="6">
    <source>
        <dbReference type="PROSITE" id="PS51007"/>
    </source>
</evidence>
<dbReference type="InterPro" id="IPR036909">
    <property type="entry name" value="Cyt_c-like_dom_sf"/>
</dbReference>
<evidence type="ECO:0000259" key="7">
    <source>
        <dbReference type="PROSITE" id="PS51820"/>
    </source>
</evidence>
<gene>
    <name evidence="8" type="ORF">KOR34_34130</name>
</gene>
<evidence type="ECO:0000256" key="5">
    <source>
        <dbReference type="SAM" id="SignalP"/>
    </source>
</evidence>
<evidence type="ECO:0000256" key="1">
    <source>
        <dbReference type="ARBA" id="ARBA00022617"/>
    </source>
</evidence>
<dbReference type="Proteomes" id="UP000316714">
    <property type="component" value="Unassembled WGS sequence"/>
</dbReference>
<dbReference type="AlphaFoldDB" id="A0A5C5V5J6"/>
<dbReference type="SUPFAM" id="SSF56988">
    <property type="entry name" value="Anthrax protective antigen"/>
    <property type="match status" value="1"/>
</dbReference>
<dbReference type="InterPro" id="IPR013043">
    <property type="entry name" value="DUF1595"/>
</dbReference>
<dbReference type="InterPro" id="IPR011658">
    <property type="entry name" value="PA14_dom"/>
</dbReference>
<dbReference type="Gene3D" id="1.10.760.10">
    <property type="entry name" value="Cytochrome c-like domain"/>
    <property type="match status" value="1"/>
</dbReference>
<evidence type="ECO:0000313" key="8">
    <source>
        <dbReference type="EMBL" id="TWT33581.1"/>
    </source>
</evidence>